<dbReference type="Gene3D" id="3.40.190.10">
    <property type="entry name" value="Periplasmic binding protein-like II"/>
    <property type="match status" value="2"/>
</dbReference>
<feature type="signal peptide" evidence="2">
    <location>
        <begin position="1"/>
        <end position="19"/>
    </location>
</feature>
<evidence type="ECO:0000256" key="2">
    <source>
        <dbReference type="SAM" id="SignalP"/>
    </source>
</evidence>
<dbReference type="PROSITE" id="PS51257">
    <property type="entry name" value="PROKAR_LIPOPROTEIN"/>
    <property type="match status" value="1"/>
</dbReference>
<feature type="domain" description="Solute-binding protein family 3/N-terminal" evidence="3">
    <location>
        <begin position="56"/>
        <end position="284"/>
    </location>
</feature>
<comment type="caution">
    <text evidence="4">The sequence shown here is derived from an EMBL/GenBank/DDBJ whole genome shotgun (WGS) entry which is preliminary data.</text>
</comment>
<evidence type="ECO:0000259" key="3">
    <source>
        <dbReference type="SMART" id="SM00062"/>
    </source>
</evidence>
<evidence type="ECO:0000313" key="5">
    <source>
        <dbReference type="Proteomes" id="UP001519887"/>
    </source>
</evidence>
<dbReference type="Proteomes" id="UP001519887">
    <property type="component" value="Unassembled WGS sequence"/>
</dbReference>
<evidence type="ECO:0000313" key="4">
    <source>
        <dbReference type="EMBL" id="MBW7455824.1"/>
    </source>
</evidence>
<evidence type="ECO:0000256" key="1">
    <source>
        <dbReference type="ARBA" id="ARBA00022729"/>
    </source>
</evidence>
<sequence length="286" mass="31242">MKKFTVFSLILAIVLVISACGSKNNTNEGSANGTNAAANANTTDTAGTGASQEVKKIIVGTGTQFPKVCFLDENGKLTGFDVELVKEIDKRLAGYEFELQTMDFANLLLSLDTKKIDFVAHEMEKNPEREEKYLFNKEAYAHWKNKIVVAKDNDTIKTLDDLAGKKVLTGATSAEAQILENYNKDHDKKINIVYQSGAANDTVSQLTTGRVDATLAADFSLSLIDPQGKLKTVGEPLSDAEILFVFRKNDADDQKLSDAIDEAIKEIKADGTLSKLSTTWLGQDYT</sequence>
<proteinExistence type="predicted"/>
<dbReference type="SUPFAM" id="SSF53850">
    <property type="entry name" value="Periplasmic binding protein-like II"/>
    <property type="match status" value="1"/>
</dbReference>
<dbReference type="PANTHER" id="PTHR35936">
    <property type="entry name" value="MEMBRANE-BOUND LYTIC MUREIN TRANSGLYCOSYLASE F"/>
    <property type="match status" value="1"/>
</dbReference>
<accession>A0ABS7C4J0</accession>
<dbReference type="SMART" id="SM00062">
    <property type="entry name" value="PBPb"/>
    <property type="match status" value="1"/>
</dbReference>
<dbReference type="EMBL" id="JAHZIK010000441">
    <property type="protein sequence ID" value="MBW7455824.1"/>
    <property type="molecule type" value="Genomic_DNA"/>
</dbReference>
<feature type="chain" id="PRO_5046739841" evidence="2">
    <location>
        <begin position="20"/>
        <end position="286"/>
    </location>
</feature>
<dbReference type="Pfam" id="PF00497">
    <property type="entry name" value="SBP_bac_3"/>
    <property type="match status" value="1"/>
</dbReference>
<dbReference type="PANTHER" id="PTHR35936:SF18">
    <property type="entry name" value="L-CYSTINE-BINDING PROTEIN TCYJ"/>
    <property type="match status" value="1"/>
</dbReference>
<keyword evidence="5" id="KW-1185">Reference proteome</keyword>
<dbReference type="InterPro" id="IPR001638">
    <property type="entry name" value="Solute-binding_3/MltF_N"/>
</dbReference>
<keyword evidence="1 2" id="KW-0732">Signal</keyword>
<name>A0ABS7C4J0_9BACL</name>
<dbReference type="RefSeq" id="WP_210039700.1">
    <property type="nucleotide sequence ID" value="NZ_JBHLVU010000008.1"/>
</dbReference>
<organism evidence="4 5">
    <name type="scientific">Paenibacillus sepulcri</name>
    <dbReference type="NCBI Taxonomy" id="359917"/>
    <lineage>
        <taxon>Bacteria</taxon>
        <taxon>Bacillati</taxon>
        <taxon>Bacillota</taxon>
        <taxon>Bacilli</taxon>
        <taxon>Bacillales</taxon>
        <taxon>Paenibacillaceae</taxon>
        <taxon>Paenibacillus</taxon>
    </lineage>
</organism>
<protein>
    <submittedName>
        <fullName evidence="4">Transporter substrate-binding domain-containing protein</fullName>
    </submittedName>
</protein>
<gene>
    <name evidence="4" type="ORF">K0U00_17490</name>
</gene>
<reference evidence="4 5" key="1">
    <citation type="submission" date="2021-07" db="EMBL/GenBank/DDBJ databases">
        <title>Paenibacillus radiodurans sp. nov., isolated from the southeastern edge of Tengger Desert.</title>
        <authorList>
            <person name="Zhang G."/>
        </authorList>
    </citation>
    <scope>NUCLEOTIDE SEQUENCE [LARGE SCALE GENOMIC DNA]</scope>
    <source>
        <strain evidence="4 5">CCM 7311</strain>
    </source>
</reference>